<feature type="transmembrane region" description="Helical" evidence="5">
    <location>
        <begin position="91"/>
        <end position="112"/>
    </location>
</feature>
<proteinExistence type="predicted"/>
<dbReference type="Proteomes" id="UP001152533">
    <property type="component" value="Unassembled WGS sequence"/>
</dbReference>
<evidence type="ECO:0000256" key="4">
    <source>
        <dbReference type="ARBA" id="ARBA00023136"/>
    </source>
</evidence>
<keyword evidence="4 5" id="KW-0472">Membrane</keyword>
<keyword evidence="2 5" id="KW-0812">Transmembrane</keyword>
<dbReference type="OrthoDB" id="2122304at2759"/>
<evidence type="ECO:0008006" key="8">
    <source>
        <dbReference type="Google" id="ProtNLM"/>
    </source>
</evidence>
<dbReference type="InterPro" id="IPR023352">
    <property type="entry name" value="MAPEG-like_dom_sf"/>
</dbReference>
<keyword evidence="7" id="KW-1185">Reference proteome</keyword>
<reference evidence="6" key="1">
    <citation type="submission" date="2022-08" db="EMBL/GenBank/DDBJ databases">
        <authorList>
            <person name="Giroux E."/>
            <person name="Giroux E."/>
        </authorList>
    </citation>
    <scope>NUCLEOTIDE SEQUENCE</scope>
    <source>
        <strain evidence="6">H1091258</strain>
    </source>
</reference>
<evidence type="ECO:0000256" key="3">
    <source>
        <dbReference type="ARBA" id="ARBA00022989"/>
    </source>
</evidence>
<evidence type="ECO:0000256" key="5">
    <source>
        <dbReference type="SAM" id="Phobius"/>
    </source>
</evidence>
<dbReference type="AlphaFoldDB" id="A0A9W4RPF9"/>
<comment type="subcellular location">
    <subcellularLocation>
        <location evidence="1">Membrane</location>
    </subcellularLocation>
</comment>
<name>A0A9W4RPF9_9PEZI</name>
<feature type="transmembrane region" description="Helical" evidence="5">
    <location>
        <begin position="118"/>
        <end position="140"/>
    </location>
</feature>
<evidence type="ECO:0000256" key="2">
    <source>
        <dbReference type="ARBA" id="ARBA00022692"/>
    </source>
</evidence>
<evidence type="ECO:0000313" key="6">
    <source>
        <dbReference type="EMBL" id="CAI0645078.1"/>
    </source>
</evidence>
<comment type="caution">
    <text evidence="6">The sequence shown here is derived from an EMBL/GenBank/DDBJ whole genome shotgun (WGS) entry which is preliminary data.</text>
</comment>
<protein>
    <recommendedName>
        <fullName evidence="8">MAPEG family protein</fullName>
    </recommendedName>
</protein>
<dbReference type="EMBL" id="CAMGZC010000214">
    <property type="protein sequence ID" value="CAI0645078.1"/>
    <property type="molecule type" value="Genomic_DNA"/>
</dbReference>
<keyword evidence="3 5" id="KW-1133">Transmembrane helix</keyword>
<feature type="transmembrane region" description="Helical" evidence="5">
    <location>
        <begin position="152"/>
        <end position="173"/>
    </location>
</feature>
<dbReference type="SUPFAM" id="SSF161084">
    <property type="entry name" value="MAPEG domain-like"/>
    <property type="match status" value="1"/>
</dbReference>
<accession>A0A9W4RPF9</accession>
<gene>
    <name evidence="6" type="ORF">CGXH109_LOCUS41940</name>
</gene>
<evidence type="ECO:0000256" key="1">
    <source>
        <dbReference type="ARBA" id="ARBA00004370"/>
    </source>
</evidence>
<dbReference type="GO" id="GO:0016020">
    <property type="term" value="C:membrane"/>
    <property type="evidence" value="ECO:0007669"/>
    <property type="project" value="UniProtKB-SubCell"/>
</dbReference>
<dbReference type="PANTHER" id="PTHR35371:SF1">
    <property type="entry name" value="BLR7753 PROTEIN"/>
    <property type="match status" value="1"/>
</dbReference>
<sequence>MSFLGLDIAQKGLSLYTVSYPSPEASSASPSSRWRQVPAAVASIMAAHTYASMASGKLYDVANPRKLNDVVAADENMNKIIKARIFRAEAAAANGFETLGLYAAGVVAANVAGVDPRFVNTISFSYIGLRILYNIVYIRLQDNRNWAPVRSLSWILSIACTFTLYFTAASKFASA</sequence>
<organism evidence="6 7">
    <name type="scientific">Colletotrichum noveboracense</name>
    <dbReference type="NCBI Taxonomy" id="2664923"/>
    <lineage>
        <taxon>Eukaryota</taxon>
        <taxon>Fungi</taxon>
        <taxon>Dikarya</taxon>
        <taxon>Ascomycota</taxon>
        <taxon>Pezizomycotina</taxon>
        <taxon>Sordariomycetes</taxon>
        <taxon>Hypocreomycetidae</taxon>
        <taxon>Glomerellales</taxon>
        <taxon>Glomerellaceae</taxon>
        <taxon>Colletotrichum</taxon>
        <taxon>Colletotrichum gloeosporioides species complex</taxon>
    </lineage>
</organism>
<dbReference type="Pfam" id="PF01124">
    <property type="entry name" value="MAPEG"/>
    <property type="match status" value="1"/>
</dbReference>
<evidence type="ECO:0000313" key="7">
    <source>
        <dbReference type="Proteomes" id="UP001152533"/>
    </source>
</evidence>
<dbReference type="PANTHER" id="PTHR35371">
    <property type="entry name" value="INNER MEMBRANE PROTEIN"/>
    <property type="match status" value="1"/>
</dbReference>
<dbReference type="Gene3D" id="1.20.120.550">
    <property type="entry name" value="Membrane associated eicosanoid/glutathione metabolism-like domain"/>
    <property type="match status" value="1"/>
</dbReference>
<dbReference type="InterPro" id="IPR001129">
    <property type="entry name" value="Membr-assoc_MAPEG"/>
</dbReference>